<accession>A0A246E453</accession>
<dbReference type="InterPro" id="IPR016181">
    <property type="entry name" value="Acyl_CoA_acyltransferase"/>
</dbReference>
<gene>
    <name evidence="2" type="ORF">B5E41_01295</name>
</gene>
<dbReference type="Proteomes" id="UP000197269">
    <property type="component" value="Unassembled WGS sequence"/>
</dbReference>
<comment type="caution">
    <text evidence="2">The sequence shown here is derived from an EMBL/GenBank/DDBJ whole genome shotgun (WGS) entry which is preliminary data.</text>
</comment>
<keyword evidence="2" id="KW-0808">Transferase</keyword>
<name>A0A246E453_9HYPH</name>
<dbReference type="PROSITE" id="PS51186">
    <property type="entry name" value="GNAT"/>
    <property type="match status" value="1"/>
</dbReference>
<evidence type="ECO:0000313" key="2">
    <source>
        <dbReference type="EMBL" id="OWO96955.1"/>
    </source>
</evidence>
<feature type="domain" description="N-acetyltransferase" evidence="1">
    <location>
        <begin position="10"/>
        <end position="163"/>
    </location>
</feature>
<evidence type="ECO:0000313" key="3">
    <source>
        <dbReference type="Proteomes" id="UP000197269"/>
    </source>
</evidence>
<dbReference type="AlphaFoldDB" id="A0A246E453"/>
<dbReference type="EMBL" id="MXPU01000001">
    <property type="protein sequence ID" value="OWO96955.1"/>
    <property type="molecule type" value="Genomic_DNA"/>
</dbReference>
<organism evidence="2 3">
    <name type="scientific">Rhizobium esperanzae</name>
    <dbReference type="NCBI Taxonomy" id="1967781"/>
    <lineage>
        <taxon>Bacteria</taxon>
        <taxon>Pseudomonadati</taxon>
        <taxon>Pseudomonadota</taxon>
        <taxon>Alphaproteobacteria</taxon>
        <taxon>Hyphomicrobiales</taxon>
        <taxon>Rhizobiaceae</taxon>
        <taxon>Rhizobium/Agrobacterium group</taxon>
        <taxon>Rhizobium</taxon>
    </lineage>
</organism>
<dbReference type="CDD" id="cd04301">
    <property type="entry name" value="NAT_SF"/>
    <property type="match status" value="1"/>
</dbReference>
<dbReference type="Gene3D" id="3.40.630.30">
    <property type="match status" value="1"/>
</dbReference>
<sequence>MATGLDRAGLAFRQDYFGDPAGWAALVRLLQDIFGIDIDPLQQLGGPDASSMPFGWFDAEGELAANLSAFALPFVLNGRIVHAAGLQSGAVRPPWRGRGLYRDLTAKALDWCERRGFEAVILYTDKPSLYEPYGFRAMPLHRYVGTAPAPAIDGATAARPLLPANAEDLALLQMLLKARSPVSTTLSVTANAAMFLINTQLDADVRISFLEDCQAVIAWKMDGTGRFSLLDVVAAEIPSLAAILGGLDIASATVEVLFRPDKLGWTGAPQPFEGGTTLMLRGLGDDAPHFPAMLSPMADF</sequence>
<proteinExistence type="predicted"/>
<dbReference type="SUPFAM" id="SSF55729">
    <property type="entry name" value="Acyl-CoA N-acyltransferases (Nat)"/>
    <property type="match status" value="1"/>
</dbReference>
<reference evidence="2 3" key="1">
    <citation type="submission" date="2017-03" db="EMBL/GenBank/DDBJ databases">
        <title>Genome of strain Rhizobium sp. CNPSo 668.</title>
        <authorList>
            <person name="Ribeiro R."/>
        </authorList>
    </citation>
    <scope>NUCLEOTIDE SEQUENCE [LARGE SCALE GENOMIC DNA]</scope>
    <source>
        <strain evidence="2 3">CNPSo 668</strain>
    </source>
</reference>
<dbReference type="InterPro" id="IPR000182">
    <property type="entry name" value="GNAT_dom"/>
</dbReference>
<dbReference type="Pfam" id="PF13527">
    <property type="entry name" value="Acetyltransf_9"/>
    <property type="match status" value="1"/>
</dbReference>
<protein>
    <submittedName>
        <fullName evidence="2">GNAT family N-acetyltransferase</fullName>
    </submittedName>
</protein>
<evidence type="ECO:0000259" key="1">
    <source>
        <dbReference type="PROSITE" id="PS51186"/>
    </source>
</evidence>
<dbReference type="GO" id="GO:0016747">
    <property type="term" value="F:acyltransferase activity, transferring groups other than amino-acyl groups"/>
    <property type="evidence" value="ECO:0007669"/>
    <property type="project" value="InterPro"/>
</dbReference>